<dbReference type="OrthoDB" id="9776313at2"/>
<keyword evidence="3" id="KW-1185">Reference proteome</keyword>
<dbReference type="CDD" id="cd05271">
    <property type="entry name" value="NDUFA9_like_SDR_a"/>
    <property type="match status" value="1"/>
</dbReference>
<dbReference type="RefSeq" id="WP_092570541.1">
    <property type="nucleotide sequence ID" value="NZ_BMXH01000005.1"/>
</dbReference>
<dbReference type="AlphaFoldDB" id="A0A1H3DKF3"/>
<feature type="domain" description="NAD-dependent epimerase/dehydratase" evidence="1">
    <location>
        <begin position="6"/>
        <end position="200"/>
    </location>
</feature>
<evidence type="ECO:0000259" key="1">
    <source>
        <dbReference type="Pfam" id="PF01370"/>
    </source>
</evidence>
<dbReference type="InterPro" id="IPR001509">
    <property type="entry name" value="Epimerase_deHydtase"/>
</dbReference>
<dbReference type="InterPro" id="IPR036291">
    <property type="entry name" value="NAD(P)-bd_dom_sf"/>
</dbReference>
<dbReference type="Gene3D" id="3.40.50.720">
    <property type="entry name" value="NAD(P)-binding Rossmann-like Domain"/>
    <property type="match status" value="1"/>
</dbReference>
<dbReference type="Proteomes" id="UP000198500">
    <property type="component" value="Unassembled WGS sequence"/>
</dbReference>
<dbReference type="PANTHER" id="PTHR12126:SF11">
    <property type="entry name" value="NADH DEHYDROGENASE [UBIQUINONE] 1 ALPHA SUBCOMPLEX SUBUNIT 9, MITOCHONDRIAL"/>
    <property type="match status" value="1"/>
</dbReference>
<accession>A0A1H3DKF3</accession>
<dbReference type="Pfam" id="PF01370">
    <property type="entry name" value="Epimerase"/>
    <property type="match status" value="1"/>
</dbReference>
<sequence length="298" mass="32552">MSDGLIVVFGGTGFLGRTIVRELADAGRRVRIAARHPWLPDWTDEDDHLELATVDIRDESSISAALADADGVINAVSLYVEGGELDFNTIHVQGAARLARLTHDANIDSLIHISGIGVDPQSSSAYVRARAQGETQVIKAFPKAVIARPSVLFGPSDTFLSTLASLSRLPFIPLFGDGSTRLQPVHVVDIARAIVRLVSDHPPEWRLFELGGGEIAEYRAIVKRVLVHLNRPRPLVPVPFPIWRILATVTSRLPNAPLTHDQIILMQQDNVVSDNVGTFSELGIEPRTLRESLPECLP</sequence>
<dbReference type="InterPro" id="IPR051207">
    <property type="entry name" value="ComplexI_NDUFA9_subunit"/>
</dbReference>
<dbReference type="GO" id="GO:0044877">
    <property type="term" value="F:protein-containing complex binding"/>
    <property type="evidence" value="ECO:0007669"/>
    <property type="project" value="TreeGrafter"/>
</dbReference>
<organism evidence="2 3">
    <name type="scientific">Aidingimonas halophila</name>
    <dbReference type="NCBI Taxonomy" id="574349"/>
    <lineage>
        <taxon>Bacteria</taxon>
        <taxon>Pseudomonadati</taxon>
        <taxon>Pseudomonadota</taxon>
        <taxon>Gammaproteobacteria</taxon>
        <taxon>Oceanospirillales</taxon>
        <taxon>Halomonadaceae</taxon>
        <taxon>Aidingimonas</taxon>
    </lineage>
</organism>
<evidence type="ECO:0000313" key="2">
    <source>
        <dbReference type="EMBL" id="SDX66588.1"/>
    </source>
</evidence>
<dbReference type="SUPFAM" id="SSF51735">
    <property type="entry name" value="NAD(P)-binding Rossmann-fold domains"/>
    <property type="match status" value="1"/>
</dbReference>
<protein>
    <submittedName>
        <fullName evidence="2">NADH dehydrogenase</fullName>
    </submittedName>
</protein>
<dbReference type="PANTHER" id="PTHR12126">
    <property type="entry name" value="NADH-UBIQUINONE OXIDOREDUCTASE 39 KDA SUBUNIT-RELATED"/>
    <property type="match status" value="1"/>
</dbReference>
<dbReference type="EMBL" id="FNNI01000006">
    <property type="protein sequence ID" value="SDX66588.1"/>
    <property type="molecule type" value="Genomic_DNA"/>
</dbReference>
<evidence type="ECO:0000313" key="3">
    <source>
        <dbReference type="Proteomes" id="UP000198500"/>
    </source>
</evidence>
<proteinExistence type="predicted"/>
<name>A0A1H3DKF3_9GAMM</name>
<gene>
    <name evidence="2" type="ORF">SAMN05443545_106311</name>
</gene>
<reference evidence="2 3" key="1">
    <citation type="submission" date="2016-10" db="EMBL/GenBank/DDBJ databases">
        <authorList>
            <person name="de Groot N.N."/>
        </authorList>
    </citation>
    <scope>NUCLEOTIDE SEQUENCE [LARGE SCALE GENOMIC DNA]</scope>
    <source>
        <strain evidence="2 3">DSM 19219</strain>
    </source>
</reference>
<dbReference type="STRING" id="574349.SAMN05443545_106311"/>